<sequence length="133" mass="13728">MSGTSKGGTSVDVGQSTANALYQEATAGTFKMEPEAARRCANVYVRFIGTTINPQIKSAQLLTQLTGFGDFQSAKDLQSGFSSKASSLIDALNSMKTAALTMAAAYLRAAQLIDDTEAANAHAIEGAISGGSK</sequence>
<dbReference type="Proteomes" id="UP000241647">
    <property type="component" value="Unassembled WGS sequence"/>
</dbReference>
<dbReference type="EMBL" id="PYHS01000009">
    <property type="protein sequence ID" value="PSR61635.1"/>
    <property type="molecule type" value="Genomic_DNA"/>
</dbReference>
<evidence type="ECO:0008006" key="3">
    <source>
        <dbReference type="Google" id="ProtNLM"/>
    </source>
</evidence>
<accession>A0A2T2Z1M4</accession>
<reference evidence="1 2" key="1">
    <citation type="submission" date="2018-02" db="EMBL/GenBank/DDBJ databases">
        <title>8 Nocardia nova and 1 Nocardia cyriacigeorgica strain used for evolution to TMP-SMX.</title>
        <authorList>
            <person name="Mehta H."/>
            <person name="Weng J."/>
            <person name="Shamoo Y."/>
        </authorList>
    </citation>
    <scope>NUCLEOTIDE SEQUENCE [LARGE SCALE GENOMIC DNA]</scope>
    <source>
        <strain evidence="1 2">ATCC 33727</strain>
    </source>
</reference>
<comment type="caution">
    <text evidence="1">The sequence shown here is derived from an EMBL/GenBank/DDBJ whole genome shotgun (WGS) entry which is preliminary data.</text>
</comment>
<dbReference type="AlphaFoldDB" id="A0A2T2Z1M4"/>
<proteinExistence type="predicted"/>
<evidence type="ECO:0000313" key="1">
    <source>
        <dbReference type="EMBL" id="PSR61635.1"/>
    </source>
</evidence>
<gene>
    <name evidence="1" type="ORF">C8259_19020</name>
</gene>
<protein>
    <recommendedName>
        <fullName evidence="3">ESX-1 secretion-associated protein</fullName>
    </recommendedName>
</protein>
<name>A0A2T2Z1M4_9NOCA</name>
<organism evidence="1 2">
    <name type="scientific">Nocardia nova</name>
    <dbReference type="NCBI Taxonomy" id="37330"/>
    <lineage>
        <taxon>Bacteria</taxon>
        <taxon>Bacillati</taxon>
        <taxon>Actinomycetota</taxon>
        <taxon>Actinomycetes</taxon>
        <taxon>Mycobacteriales</taxon>
        <taxon>Nocardiaceae</taxon>
        <taxon>Nocardia</taxon>
    </lineage>
</organism>
<evidence type="ECO:0000313" key="2">
    <source>
        <dbReference type="Proteomes" id="UP000241647"/>
    </source>
</evidence>